<gene>
    <name evidence="7" type="ORF">BN1048_01197</name>
</gene>
<dbReference type="InterPro" id="IPR052048">
    <property type="entry name" value="ST_Response_Regulator"/>
</dbReference>
<dbReference type="Proteomes" id="UP000044136">
    <property type="component" value="Unassembled WGS sequence"/>
</dbReference>
<dbReference type="EMBL" id="CCSE01000001">
    <property type="protein sequence ID" value="CEA01003.1"/>
    <property type="molecule type" value="Genomic_DNA"/>
</dbReference>
<dbReference type="CDD" id="cd00156">
    <property type="entry name" value="REC"/>
    <property type="match status" value="1"/>
</dbReference>
<dbReference type="STRING" id="1461582.BN1048_01197"/>
<comment type="caution">
    <text evidence="5">Lacks conserved residue(s) required for the propagation of feature annotation.</text>
</comment>
<dbReference type="PROSITE" id="PS50110">
    <property type="entry name" value="RESPONSE_REGULATORY"/>
    <property type="match status" value="1"/>
</dbReference>
<dbReference type="Gene3D" id="3.40.50.2300">
    <property type="match status" value="1"/>
</dbReference>
<reference evidence="7 8" key="1">
    <citation type="submission" date="2014-07" db="EMBL/GenBank/DDBJ databases">
        <authorList>
            <person name="Urmite Genomes Urmite Genomes"/>
        </authorList>
    </citation>
    <scope>NUCLEOTIDE SEQUENCE [LARGE SCALE GENOMIC DNA]</scope>
    <source>
        <strain evidence="7 8">13MG44_air</strain>
    </source>
</reference>
<keyword evidence="4" id="KW-0804">Transcription</keyword>
<feature type="domain" description="Response regulatory" evidence="6">
    <location>
        <begin position="7"/>
        <end position="126"/>
    </location>
</feature>
<sequence length="132" mass="15380">MTVNNVDIYILEPDDLFRKIIYRTIKDIKMDAQINIYTYADGYEFIRDVKGVDNFALYIVNDILPKKNGLEVAGHIRSFDNKSIIYFMTRSETEEDMLYALNLGVDNYFVKPLNLKLFQSIIKNRIIRGGLA</sequence>
<dbReference type="PANTHER" id="PTHR43228:SF1">
    <property type="entry name" value="TWO-COMPONENT RESPONSE REGULATOR ARR22"/>
    <property type="match status" value="1"/>
</dbReference>
<dbReference type="AlphaFoldDB" id="A0A078M0W4"/>
<evidence type="ECO:0000256" key="2">
    <source>
        <dbReference type="ARBA" id="ARBA00023015"/>
    </source>
</evidence>
<dbReference type="GO" id="GO:0003677">
    <property type="term" value="F:DNA binding"/>
    <property type="evidence" value="ECO:0007669"/>
    <property type="project" value="UniProtKB-KW"/>
</dbReference>
<dbReference type="SMART" id="SM00448">
    <property type="entry name" value="REC"/>
    <property type="match status" value="1"/>
</dbReference>
<dbReference type="InterPro" id="IPR011006">
    <property type="entry name" value="CheY-like_superfamily"/>
</dbReference>
<evidence type="ECO:0000256" key="4">
    <source>
        <dbReference type="ARBA" id="ARBA00023163"/>
    </source>
</evidence>
<keyword evidence="2" id="KW-0805">Transcription regulation</keyword>
<evidence type="ECO:0000256" key="5">
    <source>
        <dbReference type="PROSITE-ProRule" id="PRU00169"/>
    </source>
</evidence>
<keyword evidence="1" id="KW-0597">Phosphoprotein</keyword>
<evidence type="ECO:0000313" key="7">
    <source>
        <dbReference type="EMBL" id="CEA01003.1"/>
    </source>
</evidence>
<keyword evidence="8" id="KW-1185">Reference proteome</keyword>
<evidence type="ECO:0000313" key="8">
    <source>
        <dbReference type="Proteomes" id="UP000044136"/>
    </source>
</evidence>
<dbReference type="InterPro" id="IPR001789">
    <property type="entry name" value="Sig_transdc_resp-reg_receiver"/>
</dbReference>
<dbReference type="HOGENOM" id="CLU_1914236_0_0_9"/>
<dbReference type="GO" id="GO:0000160">
    <property type="term" value="P:phosphorelay signal transduction system"/>
    <property type="evidence" value="ECO:0007669"/>
    <property type="project" value="InterPro"/>
</dbReference>
<dbReference type="SUPFAM" id="SSF52172">
    <property type="entry name" value="CheY-like"/>
    <property type="match status" value="1"/>
</dbReference>
<dbReference type="PANTHER" id="PTHR43228">
    <property type="entry name" value="TWO-COMPONENT RESPONSE REGULATOR"/>
    <property type="match status" value="1"/>
</dbReference>
<evidence type="ECO:0000256" key="3">
    <source>
        <dbReference type="ARBA" id="ARBA00023125"/>
    </source>
</evidence>
<dbReference type="eggNOG" id="COG0745">
    <property type="taxonomic scope" value="Bacteria"/>
</dbReference>
<evidence type="ECO:0000259" key="6">
    <source>
        <dbReference type="PROSITE" id="PS50110"/>
    </source>
</evidence>
<organism evidence="7 8">
    <name type="scientific">Jeotgalicoccus saudimassiliensis</name>
    <dbReference type="NCBI Taxonomy" id="1461582"/>
    <lineage>
        <taxon>Bacteria</taxon>
        <taxon>Bacillati</taxon>
        <taxon>Bacillota</taxon>
        <taxon>Bacilli</taxon>
        <taxon>Bacillales</taxon>
        <taxon>Staphylococcaceae</taxon>
        <taxon>Jeotgalicoccus</taxon>
    </lineage>
</organism>
<dbReference type="Pfam" id="PF00072">
    <property type="entry name" value="Response_reg"/>
    <property type="match status" value="1"/>
</dbReference>
<name>A0A078M0W4_9STAP</name>
<accession>A0A078M0W4</accession>
<proteinExistence type="predicted"/>
<protein>
    <submittedName>
        <fullName evidence="7">Two-component response regulator</fullName>
    </submittedName>
</protein>
<keyword evidence="3" id="KW-0238">DNA-binding</keyword>
<dbReference type="RefSeq" id="WP_035809423.1">
    <property type="nucleotide sequence ID" value="NZ_CCSE01000001.1"/>
</dbReference>
<evidence type="ECO:0000256" key="1">
    <source>
        <dbReference type="ARBA" id="ARBA00022553"/>
    </source>
</evidence>